<dbReference type="InParanoid" id="A0A2P5CRY6"/>
<accession>A0A2P5CRY6</accession>
<feature type="compositionally biased region" description="Basic and acidic residues" evidence="1">
    <location>
        <begin position="9"/>
        <end position="22"/>
    </location>
</feature>
<feature type="compositionally biased region" description="Polar residues" evidence="1">
    <location>
        <begin position="323"/>
        <end position="337"/>
    </location>
</feature>
<reference evidence="3" key="1">
    <citation type="submission" date="2016-06" db="EMBL/GenBank/DDBJ databases">
        <title>Parallel loss of symbiosis genes in relatives of nitrogen-fixing non-legume Parasponia.</title>
        <authorList>
            <person name="Van Velzen R."/>
            <person name="Holmer R."/>
            <person name="Bu F."/>
            <person name="Rutten L."/>
            <person name="Van Zeijl A."/>
            <person name="Liu W."/>
            <person name="Santuari L."/>
            <person name="Cao Q."/>
            <person name="Sharma T."/>
            <person name="Shen D."/>
            <person name="Roswanjaya Y."/>
            <person name="Wardhani T."/>
            <person name="Kalhor M.S."/>
            <person name="Jansen J."/>
            <person name="Van den Hoogen J."/>
            <person name="Gungor B."/>
            <person name="Hartog M."/>
            <person name="Hontelez J."/>
            <person name="Verver J."/>
            <person name="Yang W.-C."/>
            <person name="Schijlen E."/>
            <person name="Repin R."/>
            <person name="Schilthuizen M."/>
            <person name="Schranz E."/>
            <person name="Heidstra R."/>
            <person name="Miyata K."/>
            <person name="Fedorova E."/>
            <person name="Kohlen W."/>
            <person name="Bisseling T."/>
            <person name="Smit S."/>
            <person name="Geurts R."/>
        </authorList>
    </citation>
    <scope>NUCLEOTIDE SEQUENCE [LARGE SCALE GENOMIC DNA]</scope>
    <source>
        <strain evidence="3">cv. RG33-2</strain>
    </source>
</reference>
<evidence type="ECO:0000256" key="1">
    <source>
        <dbReference type="SAM" id="MobiDB-lite"/>
    </source>
</evidence>
<sequence length="425" mass="47745">MGGSAHSESATKDGMNLDKEDIPSTQMIIFEERTDEEESLKCVQAIETFNKYDALEEMDKALIPGLAGKVALLGHSNWAQVAKYKPGHGLSHKEGQVTERVQVAEYIPGQVPSYEEGQVTEREDAFGEKGTVEKAKRCPSTYGPRPNFSYRYSNKSLGRIKPRINSYSKGDIQRWEDDEGVIRAIGKREKRSSLNYGSDETEYSVQARTLLQKSMSYFRQLYYRKRDEAHVTPRREDNQRDCDALENTWAFIEGATKVEGSDGGYNADSSNEDSECVGEDEEEEPEGDYFNVDHSDGPIQLFQDDGTDTDPKSSLAKDEKSGPNFNESSPSTHNSARGNRDNEVEVLGHGVHLMDTIAMADSDTRVVLRDRVTVVVSKLGITSGPWLYFDSSRIRLFQNLDTALAPYNFPSLYKLHMSFVGFFIL</sequence>
<keyword evidence="3" id="KW-1185">Reference proteome</keyword>
<dbReference type="EMBL" id="JXTC01000333">
    <property type="protein sequence ID" value="PON63814.1"/>
    <property type="molecule type" value="Genomic_DNA"/>
</dbReference>
<dbReference type="Proteomes" id="UP000237000">
    <property type="component" value="Unassembled WGS sequence"/>
</dbReference>
<feature type="compositionally biased region" description="Acidic residues" evidence="1">
    <location>
        <begin position="270"/>
        <end position="287"/>
    </location>
</feature>
<protein>
    <submittedName>
        <fullName evidence="2">Uncharacterized protein</fullName>
    </submittedName>
</protein>
<proteinExistence type="predicted"/>
<gene>
    <name evidence="2" type="ORF">TorRG33x02_275240</name>
</gene>
<name>A0A2P5CRY6_TREOI</name>
<comment type="caution">
    <text evidence="2">The sequence shown here is derived from an EMBL/GenBank/DDBJ whole genome shotgun (WGS) entry which is preliminary data.</text>
</comment>
<organism evidence="2 3">
    <name type="scientific">Trema orientale</name>
    <name type="common">Charcoal tree</name>
    <name type="synonym">Celtis orientalis</name>
    <dbReference type="NCBI Taxonomy" id="63057"/>
    <lineage>
        <taxon>Eukaryota</taxon>
        <taxon>Viridiplantae</taxon>
        <taxon>Streptophyta</taxon>
        <taxon>Embryophyta</taxon>
        <taxon>Tracheophyta</taxon>
        <taxon>Spermatophyta</taxon>
        <taxon>Magnoliopsida</taxon>
        <taxon>eudicotyledons</taxon>
        <taxon>Gunneridae</taxon>
        <taxon>Pentapetalae</taxon>
        <taxon>rosids</taxon>
        <taxon>fabids</taxon>
        <taxon>Rosales</taxon>
        <taxon>Cannabaceae</taxon>
        <taxon>Trema</taxon>
    </lineage>
</organism>
<evidence type="ECO:0000313" key="3">
    <source>
        <dbReference type="Proteomes" id="UP000237000"/>
    </source>
</evidence>
<feature type="compositionally biased region" description="Basic and acidic residues" evidence="1">
    <location>
        <begin position="309"/>
        <end position="321"/>
    </location>
</feature>
<evidence type="ECO:0000313" key="2">
    <source>
        <dbReference type="EMBL" id="PON63814.1"/>
    </source>
</evidence>
<feature type="region of interest" description="Disordered" evidence="1">
    <location>
        <begin position="1"/>
        <end position="23"/>
    </location>
</feature>
<feature type="region of interest" description="Disordered" evidence="1">
    <location>
        <begin position="256"/>
        <end position="340"/>
    </location>
</feature>
<dbReference type="AlphaFoldDB" id="A0A2P5CRY6"/>